<reference evidence="4" key="1">
    <citation type="submission" date="2021-10" db="EMBL/GenBank/DDBJ databases">
        <title>Tropical sea cucumber genome reveals ecological adaptation and Cuvierian tubules defense mechanism.</title>
        <authorList>
            <person name="Chen T."/>
        </authorList>
    </citation>
    <scope>NUCLEOTIDE SEQUENCE</scope>
    <source>
        <strain evidence="4">Nanhai2018</strain>
        <tissue evidence="4">Muscle</tissue>
    </source>
</reference>
<dbReference type="InterPro" id="IPR009906">
    <property type="entry name" value="D-Glu_cyclase"/>
</dbReference>
<dbReference type="PANTHER" id="PTHR32022">
    <property type="entry name" value="D-GLUTAMATE CYCLASE, MITOCHONDRIAL"/>
    <property type="match status" value="1"/>
</dbReference>
<dbReference type="Pfam" id="PF07286">
    <property type="entry name" value="D-Glu_cyclase"/>
    <property type="match status" value="1"/>
</dbReference>
<protein>
    <submittedName>
        <fullName evidence="4">D-glutamate cyclase, mitochondrial</fullName>
    </submittedName>
</protein>
<feature type="domain" description="D-glutamate cyclase-like C-terminal" evidence="3">
    <location>
        <begin position="329"/>
        <end position="644"/>
    </location>
</feature>
<dbReference type="EMBL" id="JAIZAY010000003">
    <property type="protein sequence ID" value="KAJ8045746.1"/>
    <property type="molecule type" value="Genomic_DNA"/>
</dbReference>
<keyword evidence="2" id="KW-0456">Lyase</keyword>
<dbReference type="InterPro" id="IPR038021">
    <property type="entry name" value="Putative_hydro-lyase"/>
</dbReference>
<name>A0A9Q1CI50_HOLLE</name>
<evidence type="ECO:0000256" key="1">
    <source>
        <dbReference type="ARBA" id="ARBA00007896"/>
    </source>
</evidence>
<comment type="similarity">
    <text evidence="1">Belongs to the D-glutamate cyclase family.</text>
</comment>
<dbReference type="GO" id="GO:0047820">
    <property type="term" value="F:D-glutamate cyclase activity"/>
    <property type="evidence" value="ECO:0007669"/>
    <property type="project" value="TreeGrafter"/>
</dbReference>
<evidence type="ECO:0000259" key="3">
    <source>
        <dbReference type="Pfam" id="PF14336"/>
    </source>
</evidence>
<comment type="caution">
    <text evidence="4">The sequence shown here is derived from an EMBL/GenBank/DDBJ whole genome shotgun (WGS) entry which is preliminary data.</text>
</comment>
<gene>
    <name evidence="4" type="ORF">HOLleu_08812</name>
</gene>
<dbReference type="FunFam" id="3.40.1640.10:FF:000001">
    <property type="entry name" value="D-glutamate cyclase, mitochondrial"/>
    <property type="match status" value="1"/>
</dbReference>
<organism evidence="4 5">
    <name type="scientific">Holothuria leucospilota</name>
    <name type="common">Black long sea cucumber</name>
    <name type="synonym">Mertensiothuria leucospilota</name>
    <dbReference type="NCBI Taxonomy" id="206669"/>
    <lineage>
        <taxon>Eukaryota</taxon>
        <taxon>Metazoa</taxon>
        <taxon>Echinodermata</taxon>
        <taxon>Eleutherozoa</taxon>
        <taxon>Echinozoa</taxon>
        <taxon>Holothuroidea</taxon>
        <taxon>Aspidochirotacea</taxon>
        <taxon>Aspidochirotida</taxon>
        <taxon>Holothuriidae</taxon>
        <taxon>Holothuria</taxon>
    </lineage>
</organism>
<dbReference type="GO" id="GO:0006536">
    <property type="term" value="P:glutamate metabolic process"/>
    <property type="evidence" value="ECO:0007669"/>
    <property type="project" value="TreeGrafter"/>
</dbReference>
<sequence>MFGSNICVNMNGNLDKSQDEIIGSQEMDLTKASPETLRAILRKGKLKGLTTAGICQGHVQANLVMLPKEFSEDFENFCLANWGPLPLLFASKAGQFDAPPLRGKEPSDIRTDLPAYNVFKNGEFSRTVYDLLEFGDSMNHFCFFYLGCSFSFDQALLTAGVPLRNITQHGNVSMYRTNIRCQKVGKFDCQQIVSLRFIPEDKVQLAYEVTHPCKDTHGAPVHIGNPAVIGIKDVKKPDYGPEIIPEPGDVPVFWSCGVTGLEAVKSINAPLTFTHCPGSMFITDNLSQKECVKSASLVDQPRVIWLSHDPPLASALSQTAEAVIRRLEVIGSDDPGKRNISQLVVPGDLLKSALSLSHASSVALVTGFPAFCDQEVPFETDGPPGAIALALFLQQIGKEVTFIVDPLAGFDKAMESVLDKLVAKGVVKKPFPVLMYPKEGCSPTNRSAALSFLTVNGDIHCPRFDHIVAIERAGRAADGNYYTCKAKNVSHLVTDLDVLFEVAQQIPLTFTTGIGDGGNELGMGKVHDIIKQHIPMGEKIASSVAANFLVTCGVSNWGGYALCMALYTLWTDPVHDRYHRRAVGFPQTDKEKTRLRSSLPQEKQEEVILKTMVKHDFKDVSGQACMAVDGMDFYKVHVPKLEEMMQAVCSGS</sequence>
<dbReference type="Gene3D" id="3.30.2040.10">
    <property type="entry name" value="PSTPO5379-like domain"/>
    <property type="match status" value="1"/>
</dbReference>
<keyword evidence="5" id="KW-1185">Reference proteome</keyword>
<proteinExistence type="inferred from homology"/>
<dbReference type="OrthoDB" id="10262538at2759"/>
<evidence type="ECO:0000256" key="2">
    <source>
        <dbReference type="ARBA" id="ARBA00023239"/>
    </source>
</evidence>
<dbReference type="Proteomes" id="UP001152320">
    <property type="component" value="Chromosome 3"/>
</dbReference>
<dbReference type="Pfam" id="PF14336">
    <property type="entry name" value="GLUCM-like_C"/>
    <property type="match status" value="1"/>
</dbReference>
<dbReference type="InterPro" id="IPR025504">
    <property type="entry name" value="GLUCM_C"/>
</dbReference>
<dbReference type="PANTHER" id="PTHR32022:SF10">
    <property type="entry name" value="D-GLUTAMATE CYCLASE, MITOCHONDRIAL"/>
    <property type="match status" value="1"/>
</dbReference>
<dbReference type="Gene3D" id="3.40.1640.10">
    <property type="entry name" value="PSTPO5379-like"/>
    <property type="match status" value="1"/>
</dbReference>
<evidence type="ECO:0000313" key="4">
    <source>
        <dbReference type="EMBL" id="KAJ8045746.1"/>
    </source>
</evidence>
<dbReference type="SUPFAM" id="SSF160920">
    <property type="entry name" value="PSTPO5379-like"/>
    <property type="match status" value="1"/>
</dbReference>
<evidence type="ECO:0000313" key="5">
    <source>
        <dbReference type="Proteomes" id="UP001152320"/>
    </source>
</evidence>
<dbReference type="AlphaFoldDB" id="A0A9Q1CI50"/>
<dbReference type="FunFam" id="3.30.2040.10:FF:000001">
    <property type="entry name" value="D-glutamate cyclase, mitochondrial"/>
    <property type="match status" value="1"/>
</dbReference>
<dbReference type="Gene3D" id="3.90.1640.20">
    <property type="entry name" value="TON_0340"/>
    <property type="match status" value="1"/>
</dbReference>
<accession>A0A9Q1CI50</accession>